<gene>
    <name evidence="1" type="ORF">MM415B02562_0012</name>
</gene>
<dbReference type="EMBL" id="MT142841">
    <property type="protein sequence ID" value="QJA89369.1"/>
    <property type="molecule type" value="Genomic_DNA"/>
</dbReference>
<dbReference type="Pfam" id="PF00805">
    <property type="entry name" value="Pentapeptide"/>
    <property type="match status" value="1"/>
</dbReference>
<organism evidence="1">
    <name type="scientific">viral metagenome</name>
    <dbReference type="NCBI Taxonomy" id="1070528"/>
    <lineage>
        <taxon>unclassified sequences</taxon>
        <taxon>metagenomes</taxon>
        <taxon>organismal metagenomes</taxon>
    </lineage>
</organism>
<dbReference type="InterPro" id="IPR001646">
    <property type="entry name" value="5peptide_repeat"/>
</dbReference>
<name>A0A6M3L530_9ZZZZ</name>
<evidence type="ECO:0008006" key="2">
    <source>
        <dbReference type="Google" id="ProtNLM"/>
    </source>
</evidence>
<reference evidence="1" key="1">
    <citation type="submission" date="2020-03" db="EMBL/GenBank/DDBJ databases">
        <title>The deep terrestrial virosphere.</title>
        <authorList>
            <person name="Holmfeldt K."/>
            <person name="Nilsson E."/>
            <person name="Simone D."/>
            <person name="Lopez-Fernandez M."/>
            <person name="Wu X."/>
            <person name="de Brujin I."/>
            <person name="Lundin D."/>
            <person name="Andersson A."/>
            <person name="Bertilsson S."/>
            <person name="Dopson M."/>
        </authorList>
    </citation>
    <scope>NUCLEOTIDE SEQUENCE</scope>
    <source>
        <strain evidence="1">MM415B02562</strain>
    </source>
</reference>
<dbReference type="Gene3D" id="2.160.20.80">
    <property type="entry name" value="E3 ubiquitin-protein ligase SopA"/>
    <property type="match status" value="1"/>
</dbReference>
<sequence length="62" mass="6800">MIELLFENEKKTMKETLEEAVSKKTNLFGANLTGANLTGAYLFGAYLSGLPLSAFGRRRDDG</sequence>
<accession>A0A6M3L530</accession>
<evidence type="ECO:0000313" key="1">
    <source>
        <dbReference type="EMBL" id="QJA89369.1"/>
    </source>
</evidence>
<dbReference type="SUPFAM" id="SSF141571">
    <property type="entry name" value="Pentapeptide repeat-like"/>
    <property type="match status" value="1"/>
</dbReference>
<proteinExistence type="predicted"/>
<dbReference type="AlphaFoldDB" id="A0A6M3L530"/>
<protein>
    <recommendedName>
        <fullName evidence="2">Pentapeptide repeat-containing protein</fullName>
    </recommendedName>
</protein>